<evidence type="ECO:0000256" key="2">
    <source>
        <dbReference type="ARBA" id="ARBA00022448"/>
    </source>
</evidence>
<dbReference type="GO" id="GO:0008324">
    <property type="term" value="F:monoatomic cation transmembrane transporter activity"/>
    <property type="evidence" value="ECO:0007669"/>
    <property type="project" value="InterPro"/>
</dbReference>
<dbReference type="Proteomes" id="UP000264146">
    <property type="component" value="Chromosome"/>
</dbReference>
<dbReference type="InterPro" id="IPR003445">
    <property type="entry name" value="Cat_transpt"/>
</dbReference>
<feature type="transmembrane region" description="Helical" evidence="8">
    <location>
        <begin position="35"/>
        <end position="68"/>
    </location>
</feature>
<keyword evidence="4 8" id="KW-0812">Transmembrane</keyword>
<reference evidence="10" key="1">
    <citation type="submission" date="2018-06" db="EMBL/GenBank/DDBJ databases">
        <authorList>
            <consortium name="Pathogen Informatics"/>
            <person name="Doyle S."/>
        </authorList>
    </citation>
    <scope>NUCLEOTIDE SEQUENCE [LARGE SCALE GENOMIC DNA]</scope>
    <source>
        <strain evidence="10">NCTC12218</strain>
    </source>
</reference>
<evidence type="ECO:0000256" key="7">
    <source>
        <dbReference type="ARBA" id="ARBA00023136"/>
    </source>
</evidence>
<dbReference type="EMBL" id="UHEF01000001">
    <property type="protein sequence ID" value="SUM89454.1"/>
    <property type="molecule type" value="Genomic_DNA"/>
</dbReference>
<feature type="transmembrane region" description="Helical" evidence="8">
    <location>
        <begin position="149"/>
        <end position="169"/>
    </location>
</feature>
<keyword evidence="5 8" id="KW-1133">Transmembrane helix</keyword>
<feature type="transmembrane region" description="Helical" evidence="8">
    <location>
        <begin position="89"/>
        <end position="113"/>
    </location>
</feature>
<keyword evidence="7 8" id="KW-0472">Membrane</keyword>
<reference evidence="9 11" key="2">
    <citation type="submission" date="2020-11" db="EMBL/GenBank/DDBJ databases">
        <authorList>
            <consortium name="Pathogen Informatics"/>
        </authorList>
    </citation>
    <scope>NUCLEOTIDE SEQUENCE [LARGE SCALE GENOMIC DNA]</scope>
    <source>
        <strain evidence="9 11">NCTC12218</strain>
    </source>
</reference>
<dbReference type="EMBL" id="LR962863">
    <property type="protein sequence ID" value="CAD7360107.1"/>
    <property type="molecule type" value="Genomic_DNA"/>
</dbReference>
<dbReference type="PANTHER" id="PTHR32024:SF1">
    <property type="entry name" value="KTR SYSTEM POTASSIUM UPTAKE PROTEIN B"/>
    <property type="match status" value="1"/>
</dbReference>
<sequence length="186" mass="20366">MSFSQQLLASFFQSVSTRTAGFNTIDFSHLAPGTLMLTMILMFIGAGPISAAGGIKVTTFALVILYVITSLNGHRHTHLFRRSIDQKQIQKAVAITLTAMMFVIMIIFCFSVAQPNLQFEAIAFEVISAFGTVGLSTGISTEYGTVAKLLIIMTMIVGKVGVLTLLGLLQHRTRETFHYAKSHLYL</sequence>
<evidence type="ECO:0000313" key="11">
    <source>
        <dbReference type="Proteomes" id="UP000264146"/>
    </source>
</evidence>
<evidence type="ECO:0000256" key="3">
    <source>
        <dbReference type="ARBA" id="ARBA00022475"/>
    </source>
</evidence>
<evidence type="ECO:0000313" key="10">
    <source>
        <dbReference type="EMBL" id="SUM89454.1"/>
    </source>
</evidence>
<comment type="subcellular location">
    <subcellularLocation>
        <location evidence="1">Cell membrane</location>
        <topology evidence="1">Multi-pass membrane protein</topology>
    </subcellularLocation>
</comment>
<name>A0A7Z7QQ87_STASC</name>
<evidence type="ECO:0000256" key="1">
    <source>
        <dbReference type="ARBA" id="ARBA00004651"/>
    </source>
</evidence>
<dbReference type="GO" id="GO:0030001">
    <property type="term" value="P:metal ion transport"/>
    <property type="evidence" value="ECO:0007669"/>
    <property type="project" value="UniProtKB-ARBA"/>
</dbReference>
<evidence type="ECO:0000256" key="8">
    <source>
        <dbReference type="SAM" id="Phobius"/>
    </source>
</evidence>
<organism evidence="10">
    <name type="scientific">Staphylococcus schleiferi</name>
    <dbReference type="NCBI Taxonomy" id="1295"/>
    <lineage>
        <taxon>Bacteria</taxon>
        <taxon>Bacillati</taxon>
        <taxon>Bacillota</taxon>
        <taxon>Bacilli</taxon>
        <taxon>Bacillales</taxon>
        <taxon>Staphylococcaceae</taxon>
        <taxon>Staphylococcus</taxon>
    </lineage>
</organism>
<evidence type="ECO:0000256" key="6">
    <source>
        <dbReference type="ARBA" id="ARBA00023065"/>
    </source>
</evidence>
<dbReference type="PANTHER" id="PTHR32024">
    <property type="entry name" value="TRK SYSTEM POTASSIUM UPTAKE PROTEIN TRKG-RELATED"/>
    <property type="match status" value="1"/>
</dbReference>
<evidence type="ECO:0000313" key="9">
    <source>
        <dbReference type="EMBL" id="CAD7360107.1"/>
    </source>
</evidence>
<dbReference type="GO" id="GO:0005886">
    <property type="term" value="C:plasma membrane"/>
    <property type="evidence" value="ECO:0007669"/>
    <property type="project" value="UniProtKB-SubCell"/>
</dbReference>
<keyword evidence="3" id="KW-1003">Cell membrane</keyword>
<proteinExistence type="predicted"/>
<accession>A0A7Z7QQ87</accession>
<keyword evidence="2" id="KW-0813">Transport</keyword>
<dbReference type="Pfam" id="PF02386">
    <property type="entry name" value="TrkH"/>
    <property type="match status" value="1"/>
</dbReference>
<evidence type="ECO:0000256" key="5">
    <source>
        <dbReference type="ARBA" id="ARBA00022989"/>
    </source>
</evidence>
<keyword evidence="6" id="KW-0406">Ion transport</keyword>
<evidence type="ECO:0000256" key="4">
    <source>
        <dbReference type="ARBA" id="ARBA00022692"/>
    </source>
</evidence>
<protein>
    <submittedName>
        <fullName evidence="10">TrkH family potassium uptake protein</fullName>
    </submittedName>
</protein>
<gene>
    <name evidence="10" type="primary">ktrB_2</name>
    <name evidence="10" type="ORF">NCTC12218_01771</name>
</gene>
<dbReference type="AlphaFoldDB" id="A0A7Z7QQ87"/>